<keyword evidence="4" id="KW-1185">Reference proteome</keyword>
<reference evidence="3 4" key="1">
    <citation type="submission" date="2023-07" db="EMBL/GenBank/DDBJ databases">
        <title>Genomic Encyclopedia of Type Strains, Phase IV (KMG-IV): sequencing the most valuable type-strain genomes for metagenomic binning, comparative biology and taxonomic classification.</title>
        <authorList>
            <person name="Goeker M."/>
        </authorList>
    </citation>
    <scope>NUCLEOTIDE SEQUENCE [LARGE SCALE GENOMIC DNA]</scope>
    <source>
        <strain evidence="3 4">DSM 19013</strain>
    </source>
</reference>
<feature type="compositionally biased region" description="Pro residues" evidence="1">
    <location>
        <begin position="212"/>
        <end position="221"/>
    </location>
</feature>
<feature type="compositionally biased region" description="Low complexity" evidence="1">
    <location>
        <begin position="296"/>
        <end position="305"/>
    </location>
</feature>
<evidence type="ECO:0008006" key="5">
    <source>
        <dbReference type="Google" id="ProtNLM"/>
    </source>
</evidence>
<keyword evidence="2" id="KW-0472">Membrane</keyword>
<feature type="region of interest" description="Disordered" evidence="1">
    <location>
        <begin position="68"/>
        <end position="242"/>
    </location>
</feature>
<proteinExistence type="predicted"/>
<dbReference type="Proteomes" id="UP001231124">
    <property type="component" value="Unassembled WGS sequence"/>
</dbReference>
<evidence type="ECO:0000256" key="2">
    <source>
        <dbReference type="SAM" id="Phobius"/>
    </source>
</evidence>
<evidence type="ECO:0000256" key="1">
    <source>
        <dbReference type="SAM" id="MobiDB-lite"/>
    </source>
</evidence>
<name>A0ABU0HWZ4_9HYPH</name>
<gene>
    <name evidence="3" type="ORF">QO012_001345</name>
</gene>
<sequence>MADYYPLLARALDALPDRSPGLRRAVYDRARNALVSQLRSLEPPLSEDDIDLERKALDAAIERLEIEHGGIPAPANDAPSRVASPPPAAPVPPAPAPTTPSRADQPRPGAFPQGASLQETPRREPVREAAAPPVPTPAQPAASPPLPPPPPPGLPEPEPARAEAGAPPAPALPRAPSPRFELRPEPVATRPREAAIAITAPRTQPEAEAPPFGEPPLPPADPATADPVLDGVDVATDGAHGRQRPRIDVVAPRGRSRILRNIAIFVVLVAVIGAIGVAAFLLRDTPQALVRTDPNGASSAAADGSAETKFGDRVGNEAATPTPERPKPRAEETPAAPATPAPEPKQSVAVAQSAVLIEESSAPDSTQPKTSTGRVTWRLETSNGDQGQPLQTVAIAAVTYPEAGLSLTMTIRKNLDATLPASHTVSLAFSETGPDAATRVVQDVGLLQAKDDENSRGSPVSGLPVRVRDNLFLIGLSSLPSDVERNTELLLRRSWFDLAVRYTSGRRAVLTFEKGQSGTQVLQDAFEAWK</sequence>
<accession>A0ABU0HWZ4</accession>
<dbReference type="RefSeq" id="WP_238201619.1">
    <property type="nucleotide sequence ID" value="NZ_BPQE01000004.1"/>
</dbReference>
<dbReference type="EMBL" id="JAUSVP010000003">
    <property type="protein sequence ID" value="MDQ0446854.1"/>
    <property type="molecule type" value="Genomic_DNA"/>
</dbReference>
<feature type="region of interest" description="Disordered" evidence="1">
    <location>
        <begin position="293"/>
        <end position="349"/>
    </location>
</feature>
<keyword evidence="2" id="KW-1133">Transmembrane helix</keyword>
<evidence type="ECO:0000313" key="3">
    <source>
        <dbReference type="EMBL" id="MDQ0446854.1"/>
    </source>
</evidence>
<evidence type="ECO:0000313" key="4">
    <source>
        <dbReference type="Proteomes" id="UP001231124"/>
    </source>
</evidence>
<organism evidence="3 4">
    <name type="scientific">Methylobacterium aerolatum</name>
    <dbReference type="NCBI Taxonomy" id="418708"/>
    <lineage>
        <taxon>Bacteria</taxon>
        <taxon>Pseudomonadati</taxon>
        <taxon>Pseudomonadota</taxon>
        <taxon>Alphaproteobacteria</taxon>
        <taxon>Hyphomicrobiales</taxon>
        <taxon>Methylobacteriaceae</taxon>
        <taxon>Methylobacterium</taxon>
    </lineage>
</organism>
<feature type="transmembrane region" description="Helical" evidence="2">
    <location>
        <begin position="262"/>
        <end position="282"/>
    </location>
</feature>
<comment type="caution">
    <text evidence="3">The sequence shown here is derived from an EMBL/GenBank/DDBJ whole genome shotgun (WGS) entry which is preliminary data.</text>
</comment>
<feature type="compositionally biased region" description="Pro residues" evidence="1">
    <location>
        <begin position="167"/>
        <end position="176"/>
    </location>
</feature>
<keyword evidence="2" id="KW-0812">Transmembrane</keyword>
<feature type="compositionally biased region" description="Pro residues" evidence="1">
    <location>
        <begin position="132"/>
        <end position="157"/>
    </location>
</feature>
<feature type="compositionally biased region" description="Pro residues" evidence="1">
    <location>
        <begin position="84"/>
        <end position="98"/>
    </location>
</feature>
<protein>
    <recommendedName>
        <fullName evidence="5">Histidine kinase</fullName>
    </recommendedName>
</protein>